<keyword evidence="4 6" id="KW-1133">Transmembrane helix</keyword>
<keyword evidence="3 6" id="KW-0812">Transmembrane</keyword>
<organism evidence="8 9">
    <name type="scientific">Labilibaculum filiforme</name>
    <dbReference type="NCBI Taxonomy" id="1940526"/>
    <lineage>
        <taxon>Bacteria</taxon>
        <taxon>Pseudomonadati</taxon>
        <taxon>Bacteroidota</taxon>
        <taxon>Bacteroidia</taxon>
        <taxon>Marinilabiliales</taxon>
        <taxon>Marinifilaceae</taxon>
        <taxon>Labilibaculum</taxon>
    </lineage>
</organism>
<keyword evidence="5 6" id="KW-0472">Membrane</keyword>
<feature type="transmembrane region" description="Helical" evidence="6">
    <location>
        <begin position="38"/>
        <end position="58"/>
    </location>
</feature>
<protein>
    <recommendedName>
        <fullName evidence="7">Cardiolipin synthase N-terminal domain-containing protein</fullName>
    </recommendedName>
</protein>
<evidence type="ECO:0000256" key="2">
    <source>
        <dbReference type="ARBA" id="ARBA00022475"/>
    </source>
</evidence>
<keyword evidence="9" id="KW-1185">Reference proteome</keyword>
<dbReference type="EMBL" id="MVDD01000010">
    <property type="protein sequence ID" value="PKQ62028.1"/>
    <property type="molecule type" value="Genomic_DNA"/>
</dbReference>
<evidence type="ECO:0000256" key="1">
    <source>
        <dbReference type="ARBA" id="ARBA00004651"/>
    </source>
</evidence>
<evidence type="ECO:0000256" key="5">
    <source>
        <dbReference type="ARBA" id="ARBA00023136"/>
    </source>
</evidence>
<proteinExistence type="predicted"/>
<accession>A0A2N3HVG5</accession>
<dbReference type="InterPro" id="IPR027379">
    <property type="entry name" value="CLS_N"/>
</dbReference>
<evidence type="ECO:0000256" key="4">
    <source>
        <dbReference type="ARBA" id="ARBA00022989"/>
    </source>
</evidence>
<comment type="caution">
    <text evidence="8">The sequence shown here is derived from an EMBL/GenBank/DDBJ whole genome shotgun (WGS) entry which is preliminary data.</text>
</comment>
<name>A0A2N3HVG5_9BACT</name>
<keyword evidence="2" id="KW-1003">Cell membrane</keyword>
<dbReference type="RefSeq" id="WP_180335730.1">
    <property type="nucleotide sequence ID" value="NZ_MVDD01000010.1"/>
</dbReference>
<evidence type="ECO:0000256" key="6">
    <source>
        <dbReference type="SAM" id="Phobius"/>
    </source>
</evidence>
<evidence type="ECO:0000313" key="8">
    <source>
        <dbReference type="EMBL" id="PKQ62028.1"/>
    </source>
</evidence>
<reference evidence="8 9" key="1">
    <citation type="journal article" date="2017" name="Front. Microbiol.">
        <title>Labilibaculum manganireducens gen. nov., sp. nov. and Labilibaculum filiforme sp. nov., Novel Bacteroidetes Isolated from Subsurface Sediments of the Baltic Sea.</title>
        <authorList>
            <person name="Vandieken V."/>
            <person name="Marshall I.P."/>
            <person name="Niemann H."/>
            <person name="Engelen B."/>
            <person name="Cypionka H."/>
        </authorList>
    </citation>
    <scope>NUCLEOTIDE SEQUENCE [LARGE SCALE GENOMIC DNA]</scope>
    <source>
        <strain evidence="8 9">59.16B</strain>
    </source>
</reference>
<dbReference type="GO" id="GO:0005886">
    <property type="term" value="C:plasma membrane"/>
    <property type="evidence" value="ECO:0007669"/>
    <property type="project" value="UniProtKB-SubCell"/>
</dbReference>
<dbReference type="Proteomes" id="UP000233535">
    <property type="component" value="Unassembled WGS sequence"/>
</dbReference>
<evidence type="ECO:0000256" key="3">
    <source>
        <dbReference type="ARBA" id="ARBA00022692"/>
    </source>
</evidence>
<sequence>MILSILFDIWLLTKLIGILLPVLAIIDILRRDLLGINRLIWILLVVFIPFVGSIIYFYDRFTYKAKI</sequence>
<feature type="transmembrane region" description="Helical" evidence="6">
    <location>
        <begin position="7"/>
        <end position="26"/>
    </location>
</feature>
<evidence type="ECO:0000313" key="9">
    <source>
        <dbReference type="Proteomes" id="UP000233535"/>
    </source>
</evidence>
<evidence type="ECO:0000259" key="7">
    <source>
        <dbReference type="Pfam" id="PF13396"/>
    </source>
</evidence>
<dbReference type="Pfam" id="PF13396">
    <property type="entry name" value="PLDc_N"/>
    <property type="match status" value="1"/>
</dbReference>
<dbReference type="AlphaFoldDB" id="A0A2N3HVG5"/>
<gene>
    <name evidence="8" type="ORF">BZG02_13900</name>
</gene>
<feature type="domain" description="Cardiolipin synthase N-terminal" evidence="7">
    <location>
        <begin position="20"/>
        <end position="57"/>
    </location>
</feature>
<comment type="subcellular location">
    <subcellularLocation>
        <location evidence="1">Cell membrane</location>
        <topology evidence="1">Multi-pass membrane protein</topology>
    </subcellularLocation>
</comment>